<dbReference type="EMBL" id="MU843016">
    <property type="protein sequence ID" value="KAK2023020.1"/>
    <property type="molecule type" value="Genomic_DNA"/>
</dbReference>
<organism evidence="2 3">
    <name type="scientific">Colletotrichum zoysiae</name>
    <dbReference type="NCBI Taxonomy" id="1216348"/>
    <lineage>
        <taxon>Eukaryota</taxon>
        <taxon>Fungi</taxon>
        <taxon>Dikarya</taxon>
        <taxon>Ascomycota</taxon>
        <taxon>Pezizomycotina</taxon>
        <taxon>Sordariomycetes</taxon>
        <taxon>Hypocreomycetidae</taxon>
        <taxon>Glomerellales</taxon>
        <taxon>Glomerellaceae</taxon>
        <taxon>Colletotrichum</taxon>
        <taxon>Colletotrichum graminicola species complex</taxon>
    </lineage>
</organism>
<keyword evidence="3" id="KW-1185">Reference proteome</keyword>
<protein>
    <submittedName>
        <fullName evidence="2">Uncharacterized protein</fullName>
    </submittedName>
</protein>
<accession>A0AAD9H692</accession>
<feature type="compositionally biased region" description="Low complexity" evidence="1">
    <location>
        <begin position="1"/>
        <end position="13"/>
    </location>
</feature>
<feature type="compositionally biased region" description="Basic and acidic residues" evidence="1">
    <location>
        <begin position="26"/>
        <end position="35"/>
    </location>
</feature>
<proteinExistence type="predicted"/>
<gene>
    <name evidence="2" type="ORF">LX32DRAFT_165953</name>
</gene>
<name>A0AAD9H692_9PEZI</name>
<comment type="caution">
    <text evidence="2">The sequence shown here is derived from an EMBL/GenBank/DDBJ whole genome shotgun (WGS) entry which is preliminary data.</text>
</comment>
<evidence type="ECO:0000313" key="3">
    <source>
        <dbReference type="Proteomes" id="UP001232148"/>
    </source>
</evidence>
<sequence length="126" mass="13729">MPMTPLSPLSSPMRASGTRPPPPLHESNRPGRDDQPGSWLPQPERCSSALGRHGQTWRSCHGCSAQRELPLISLAPRPQGEPRPWPKSSSFFGLMSALSMSACGALGLHTTGLGETTRRDPSRHRR</sequence>
<feature type="region of interest" description="Disordered" evidence="1">
    <location>
        <begin position="107"/>
        <end position="126"/>
    </location>
</feature>
<dbReference type="AlphaFoldDB" id="A0AAD9H692"/>
<dbReference type="Proteomes" id="UP001232148">
    <property type="component" value="Unassembled WGS sequence"/>
</dbReference>
<evidence type="ECO:0000256" key="1">
    <source>
        <dbReference type="SAM" id="MobiDB-lite"/>
    </source>
</evidence>
<feature type="region of interest" description="Disordered" evidence="1">
    <location>
        <begin position="1"/>
        <end position="61"/>
    </location>
</feature>
<evidence type="ECO:0000313" key="2">
    <source>
        <dbReference type="EMBL" id="KAK2023020.1"/>
    </source>
</evidence>
<reference evidence="2" key="1">
    <citation type="submission" date="2021-06" db="EMBL/GenBank/DDBJ databases">
        <title>Comparative genomics, transcriptomics and evolutionary studies reveal genomic signatures of adaptation to plant cell wall in hemibiotrophic fungi.</title>
        <authorList>
            <consortium name="DOE Joint Genome Institute"/>
            <person name="Baroncelli R."/>
            <person name="Diaz J.F."/>
            <person name="Benocci T."/>
            <person name="Peng M."/>
            <person name="Battaglia E."/>
            <person name="Haridas S."/>
            <person name="Andreopoulos W."/>
            <person name="Labutti K."/>
            <person name="Pangilinan J."/>
            <person name="Floch G.L."/>
            <person name="Makela M.R."/>
            <person name="Henrissat B."/>
            <person name="Grigoriev I.V."/>
            <person name="Crouch J.A."/>
            <person name="De Vries R.P."/>
            <person name="Sukno S.A."/>
            <person name="Thon M.R."/>
        </authorList>
    </citation>
    <scope>NUCLEOTIDE SEQUENCE</scope>
    <source>
        <strain evidence="2">MAFF235873</strain>
    </source>
</reference>